<feature type="domain" description="ABC transmembrane type-1" evidence="8">
    <location>
        <begin position="91"/>
        <end position="280"/>
    </location>
</feature>
<dbReference type="SUPFAM" id="SSF161098">
    <property type="entry name" value="MetI-like"/>
    <property type="match status" value="1"/>
</dbReference>
<comment type="similarity">
    <text evidence="7">Belongs to the binding-protein-dependent transport system permease family.</text>
</comment>
<evidence type="ECO:0000256" key="5">
    <source>
        <dbReference type="ARBA" id="ARBA00022989"/>
    </source>
</evidence>
<sequence>MNKKWRIGLIVSYIILIAYAAISLFPFIWSGLVSVTPMKYTDEEGIERGVDIMKWPPGIKLFEWPPKVFDAPSTVENYLQIFRITPYARWILNTVLYAVFVTVGHLLFDTLGGYAFARLRFPLRNFWFIMFLATLMIPGHVTMIPNYNLMVKFGFVNTYYGLFLPKLTGVFGLFLMRQFFLSIPRELEEAARMDGASIFKTYVKIVLPISKPAIAALAIYTFVGTWNDFLWPLLMTSDKNMYTLTVGLDFYRTSYYTFWQYMMAASILMTIPMIIIFLSFQRYFVESSVSTGLKG</sequence>
<protein>
    <submittedName>
        <fullName evidence="9">ABC transporter permease</fullName>
    </submittedName>
</protein>
<dbReference type="PROSITE" id="PS50928">
    <property type="entry name" value="ABC_TM1"/>
    <property type="match status" value="1"/>
</dbReference>
<evidence type="ECO:0000256" key="7">
    <source>
        <dbReference type="RuleBase" id="RU363032"/>
    </source>
</evidence>
<evidence type="ECO:0000256" key="1">
    <source>
        <dbReference type="ARBA" id="ARBA00004651"/>
    </source>
</evidence>
<feature type="transmembrane region" description="Helical" evidence="7">
    <location>
        <begin position="126"/>
        <end position="147"/>
    </location>
</feature>
<dbReference type="Proteomes" id="UP000035159">
    <property type="component" value="Chromosome"/>
</dbReference>
<accession>A0A0G2ZC03</accession>
<reference evidence="9 10" key="1">
    <citation type="submission" date="2015-04" db="EMBL/GenBank/DDBJ databases">
        <title>Complete Genome Sequence of Kosmotoga pacifica SLHLJ1.</title>
        <authorList>
            <person name="Jiang L.J."/>
            <person name="Shao Z.Z."/>
            <person name="Jebbar M."/>
        </authorList>
    </citation>
    <scope>NUCLEOTIDE SEQUENCE [LARGE SCALE GENOMIC DNA]</scope>
    <source>
        <strain evidence="9 10">SLHLJ1</strain>
    </source>
</reference>
<comment type="subcellular location">
    <subcellularLocation>
        <location evidence="1 7">Cell membrane</location>
        <topology evidence="1 7">Multi-pass membrane protein</topology>
    </subcellularLocation>
</comment>
<keyword evidence="6 7" id="KW-0472">Membrane</keyword>
<dbReference type="OrthoDB" id="37175at2"/>
<evidence type="ECO:0000313" key="10">
    <source>
        <dbReference type="Proteomes" id="UP000035159"/>
    </source>
</evidence>
<keyword evidence="4 7" id="KW-0812">Transmembrane</keyword>
<dbReference type="GO" id="GO:0005886">
    <property type="term" value="C:plasma membrane"/>
    <property type="evidence" value="ECO:0007669"/>
    <property type="project" value="UniProtKB-SubCell"/>
</dbReference>
<evidence type="ECO:0000256" key="4">
    <source>
        <dbReference type="ARBA" id="ARBA00022692"/>
    </source>
</evidence>
<dbReference type="STRING" id="1330330.IX53_06990"/>
<dbReference type="PANTHER" id="PTHR43744">
    <property type="entry name" value="ABC TRANSPORTER PERMEASE PROTEIN MG189-RELATED-RELATED"/>
    <property type="match status" value="1"/>
</dbReference>
<feature type="transmembrane region" description="Helical" evidence="7">
    <location>
        <begin position="95"/>
        <end position="117"/>
    </location>
</feature>
<keyword evidence="3" id="KW-1003">Cell membrane</keyword>
<dbReference type="InterPro" id="IPR035906">
    <property type="entry name" value="MetI-like_sf"/>
</dbReference>
<feature type="transmembrane region" description="Helical" evidence="7">
    <location>
        <begin position="159"/>
        <end position="180"/>
    </location>
</feature>
<dbReference type="CDD" id="cd06261">
    <property type="entry name" value="TM_PBP2"/>
    <property type="match status" value="1"/>
</dbReference>
<evidence type="ECO:0000256" key="3">
    <source>
        <dbReference type="ARBA" id="ARBA00022475"/>
    </source>
</evidence>
<keyword evidence="5 7" id="KW-1133">Transmembrane helix</keyword>
<dbReference type="GO" id="GO:0055085">
    <property type="term" value="P:transmembrane transport"/>
    <property type="evidence" value="ECO:0007669"/>
    <property type="project" value="InterPro"/>
</dbReference>
<dbReference type="Gene3D" id="1.10.3720.10">
    <property type="entry name" value="MetI-like"/>
    <property type="match status" value="1"/>
</dbReference>
<feature type="transmembrane region" description="Helical" evidence="7">
    <location>
        <begin position="7"/>
        <end position="29"/>
    </location>
</feature>
<proteinExistence type="inferred from homology"/>
<dbReference type="EMBL" id="CP011232">
    <property type="protein sequence ID" value="AKI97606.1"/>
    <property type="molecule type" value="Genomic_DNA"/>
</dbReference>
<gene>
    <name evidence="9" type="ORF">IX53_06990</name>
</gene>
<dbReference type="KEGG" id="kpf:IX53_06990"/>
<keyword evidence="10" id="KW-1185">Reference proteome</keyword>
<feature type="transmembrane region" description="Helical" evidence="7">
    <location>
        <begin position="201"/>
        <end position="223"/>
    </location>
</feature>
<evidence type="ECO:0000259" key="8">
    <source>
        <dbReference type="PROSITE" id="PS50928"/>
    </source>
</evidence>
<name>A0A0G2ZC03_9BACT</name>
<organism evidence="9 10">
    <name type="scientific">Kosmotoga pacifica</name>
    <dbReference type="NCBI Taxonomy" id="1330330"/>
    <lineage>
        <taxon>Bacteria</taxon>
        <taxon>Thermotogati</taxon>
        <taxon>Thermotogota</taxon>
        <taxon>Thermotogae</taxon>
        <taxon>Kosmotogales</taxon>
        <taxon>Kosmotogaceae</taxon>
        <taxon>Kosmotoga</taxon>
    </lineage>
</organism>
<dbReference type="InterPro" id="IPR000515">
    <property type="entry name" value="MetI-like"/>
</dbReference>
<dbReference type="PANTHER" id="PTHR43744:SF12">
    <property type="entry name" value="ABC TRANSPORTER PERMEASE PROTEIN MG189-RELATED"/>
    <property type="match status" value="1"/>
</dbReference>
<dbReference type="Pfam" id="PF00528">
    <property type="entry name" value="BPD_transp_1"/>
    <property type="match status" value="1"/>
</dbReference>
<evidence type="ECO:0000313" key="9">
    <source>
        <dbReference type="EMBL" id="AKI97606.1"/>
    </source>
</evidence>
<evidence type="ECO:0000256" key="6">
    <source>
        <dbReference type="ARBA" id="ARBA00023136"/>
    </source>
</evidence>
<keyword evidence="2 7" id="KW-0813">Transport</keyword>
<dbReference type="AlphaFoldDB" id="A0A0G2ZC03"/>
<feature type="transmembrane region" description="Helical" evidence="7">
    <location>
        <begin position="258"/>
        <end position="280"/>
    </location>
</feature>
<evidence type="ECO:0000256" key="2">
    <source>
        <dbReference type="ARBA" id="ARBA00022448"/>
    </source>
</evidence>
<dbReference type="PATRIC" id="fig|1330330.3.peg.1417"/>
<dbReference type="RefSeq" id="WP_047754741.1">
    <property type="nucleotide sequence ID" value="NZ_CAJUHA010000017.1"/>
</dbReference>